<dbReference type="RefSeq" id="WP_116421685.1">
    <property type="nucleotide sequence ID" value="NZ_NMUE01000039.1"/>
</dbReference>
<gene>
    <name evidence="3" type="ORF">CGL51_10435</name>
    <name evidence="4" type="ORF">CGL52_12425</name>
</gene>
<dbReference type="GO" id="GO:0006302">
    <property type="term" value="P:double-strand break repair"/>
    <property type="evidence" value="ECO:0007669"/>
    <property type="project" value="TreeGrafter"/>
</dbReference>
<dbReference type="GO" id="GO:0005524">
    <property type="term" value="F:ATP binding"/>
    <property type="evidence" value="ECO:0007669"/>
    <property type="project" value="InterPro"/>
</dbReference>
<reference evidence="5 6" key="1">
    <citation type="submission" date="2017-07" db="EMBL/GenBank/DDBJ databases">
        <title>Draft genome sequence of aerobic hyperthermophilic archaea, Pyrobaculum aerophilum YKB31 and YKB32.</title>
        <authorList>
            <person name="Mochizuki T."/>
            <person name="Berliner A.J."/>
            <person name="Yoshida-Takashima Y."/>
            <person name="Takaki Y."/>
            <person name="Nunoura T."/>
            <person name="Takai K."/>
        </authorList>
    </citation>
    <scope>NUCLEOTIDE SEQUENCE [LARGE SCALE GENOMIC DNA]</scope>
    <source>
        <strain evidence="3 6">YKB31</strain>
        <strain evidence="4 5">YKB32</strain>
    </source>
</reference>
<dbReference type="GO" id="GO:0016887">
    <property type="term" value="F:ATP hydrolysis activity"/>
    <property type="evidence" value="ECO:0007669"/>
    <property type="project" value="InterPro"/>
</dbReference>
<dbReference type="EMBL" id="NMUF01000051">
    <property type="protein sequence ID" value="RFA95717.1"/>
    <property type="molecule type" value="Genomic_DNA"/>
</dbReference>
<dbReference type="OrthoDB" id="25344at2157"/>
<dbReference type="SUPFAM" id="SSF52540">
    <property type="entry name" value="P-loop containing nucleoside triphosphate hydrolases"/>
    <property type="match status" value="1"/>
</dbReference>
<evidence type="ECO:0000313" key="3">
    <source>
        <dbReference type="EMBL" id="RFA94289.1"/>
    </source>
</evidence>
<dbReference type="InterPro" id="IPR041685">
    <property type="entry name" value="AAA_GajA/Old/RecF-like"/>
</dbReference>
<dbReference type="Proteomes" id="UP000257123">
    <property type="component" value="Unassembled WGS sequence"/>
</dbReference>
<dbReference type="InterPro" id="IPR003959">
    <property type="entry name" value="ATPase_AAA_core"/>
</dbReference>
<dbReference type="Gene3D" id="3.40.50.300">
    <property type="entry name" value="P-loop containing nucleotide triphosphate hydrolases"/>
    <property type="match status" value="1"/>
</dbReference>
<evidence type="ECO:0000313" key="5">
    <source>
        <dbReference type="Proteomes" id="UP000256877"/>
    </source>
</evidence>
<accession>A0A371QYF6</accession>
<dbReference type="Pfam" id="PF13304">
    <property type="entry name" value="AAA_21"/>
    <property type="match status" value="1"/>
</dbReference>
<evidence type="ECO:0000313" key="6">
    <source>
        <dbReference type="Proteomes" id="UP000257123"/>
    </source>
</evidence>
<dbReference type="InterPro" id="IPR027417">
    <property type="entry name" value="P-loop_NTPase"/>
</dbReference>
<feature type="domain" description="ATPase AAA-type core" evidence="2">
    <location>
        <begin position="152"/>
        <end position="302"/>
    </location>
</feature>
<evidence type="ECO:0000313" key="4">
    <source>
        <dbReference type="EMBL" id="RFA95717.1"/>
    </source>
</evidence>
<dbReference type="PANTHER" id="PTHR32182">
    <property type="entry name" value="DNA REPLICATION AND REPAIR PROTEIN RECF"/>
    <property type="match status" value="1"/>
</dbReference>
<dbReference type="GO" id="GO:0000731">
    <property type="term" value="P:DNA synthesis involved in DNA repair"/>
    <property type="evidence" value="ECO:0007669"/>
    <property type="project" value="TreeGrafter"/>
</dbReference>
<proteinExistence type="predicted"/>
<sequence>MTLGVEISNFKTLEYLKIELSPLTILVGPPASGKSNILDALALAGYFGRAKRVGEEYDGISALLEPLKRIARFEEPSDLFRYYDITKPISIAITGEVEQILEAGYSQGIFTVKINNSPVNIPLASLPPMEKLKIEARLYGYDRYGLGLPYCDQHACGFYAMLKGQVRSPYPKSILSETGKNAANIVGKAINVIREINNELSKLGEKIEVKVLSTGGVVVFDYDVEIKPGAVSDGILRIIYYTTALETATRYAVQYGEKMVVLLEEPDAHVYPYLLDLLASGVEKAVRNGLYTVLTTHNPLALSRLWELAQAKTYYVWRGPTGATHATEIDMDKLARDLATADEILLSPPREFVKKYGK</sequence>
<dbReference type="AlphaFoldDB" id="A0A371QYF6"/>
<protein>
    <submittedName>
        <fullName evidence="4">ATPase</fullName>
    </submittedName>
</protein>
<dbReference type="EMBL" id="NMUE01000039">
    <property type="protein sequence ID" value="RFA94289.1"/>
    <property type="molecule type" value="Genomic_DNA"/>
</dbReference>
<dbReference type="Proteomes" id="UP000256877">
    <property type="component" value="Unassembled WGS sequence"/>
</dbReference>
<evidence type="ECO:0000259" key="2">
    <source>
        <dbReference type="Pfam" id="PF13304"/>
    </source>
</evidence>
<comment type="caution">
    <text evidence="4">The sequence shown here is derived from an EMBL/GenBank/DDBJ whole genome shotgun (WGS) entry which is preliminary data.</text>
</comment>
<feature type="domain" description="Endonuclease GajA/Old nuclease/RecF-like AAA" evidence="1">
    <location>
        <begin position="5"/>
        <end position="42"/>
    </location>
</feature>
<name>A0A371QYF6_9CREN</name>
<dbReference type="PANTHER" id="PTHR32182:SF22">
    <property type="entry name" value="ATP-DEPENDENT ENDONUCLEASE, OLD FAMILY-RELATED"/>
    <property type="match status" value="1"/>
</dbReference>
<organism evidence="4 5">
    <name type="scientific">Pyrobaculum aerophilum</name>
    <dbReference type="NCBI Taxonomy" id="13773"/>
    <lineage>
        <taxon>Archaea</taxon>
        <taxon>Thermoproteota</taxon>
        <taxon>Thermoprotei</taxon>
        <taxon>Thermoproteales</taxon>
        <taxon>Thermoproteaceae</taxon>
        <taxon>Pyrobaculum</taxon>
    </lineage>
</organism>
<dbReference type="Pfam" id="PF13175">
    <property type="entry name" value="AAA_15"/>
    <property type="match status" value="1"/>
</dbReference>
<evidence type="ECO:0000259" key="1">
    <source>
        <dbReference type="Pfam" id="PF13175"/>
    </source>
</evidence>